<evidence type="ECO:0000256" key="1">
    <source>
        <dbReference type="ARBA" id="ARBA00001946"/>
    </source>
</evidence>
<organism evidence="8 9">
    <name type="scientific">Pontibacillus litoralis JSM 072002</name>
    <dbReference type="NCBI Taxonomy" id="1385512"/>
    <lineage>
        <taxon>Bacteria</taxon>
        <taxon>Bacillati</taxon>
        <taxon>Bacillota</taxon>
        <taxon>Bacilli</taxon>
        <taxon>Bacillales</taxon>
        <taxon>Bacillaceae</taxon>
        <taxon>Pontibacillus</taxon>
    </lineage>
</organism>
<comment type="similarity">
    <text evidence="2 6">Belongs to the Nudix hydrolase family.</text>
</comment>
<dbReference type="InterPro" id="IPR015797">
    <property type="entry name" value="NUDIX_hydrolase-like_dom_sf"/>
</dbReference>
<proteinExistence type="inferred from homology"/>
<dbReference type="GO" id="GO:0046872">
    <property type="term" value="F:metal ion binding"/>
    <property type="evidence" value="ECO:0007669"/>
    <property type="project" value="UniProtKB-KW"/>
</dbReference>
<dbReference type="CDD" id="cd18875">
    <property type="entry name" value="NUDIX_Hydrolase"/>
    <property type="match status" value="1"/>
</dbReference>
<dbReference type="EMBL" id="AVPG01000015">
    <property type="protein sequence ID" value="KGX86213.1"/>
    <property type="molecule type" value="Genomic_DNA"/>
</dbReference>
<reference evidence="8 9" key="1">
    <citation type="submission" date="2013-08" db="EMBL/GenBank/DDBJ databases">
        <authorList>
            <person name="Huang J."/>
            <person name="Wang G."/>
        </authorList>
    </citation>
    <scope>NUCLEOTIDE SEQUENCE [LARGE SCALE GENOMIC DNA]</scope>
    <source>
        <strain evidence="8 9">JSM 072002</strain>
    </source>
</reference>
<evidence type="ECO:0000313" key="9">
    <source>
        <dbReference type="Proteomes" id="UP000030401"/>
    </source>
</evidence>
<evidence type="ECO:0000313" key="8">
    <source>
        <dbReference type="EMBL" id="KGX86213.1"/>
    </source>
</evidence>
<dbReference type="Pfam" id="PF00293">
    <property type="entry name" value="NUDIX"/>
    <property type="match status" value="1"/>
</dbReference>
<dbReference type="eggNOG" id="COG1051">
    <property type="taxonomic scope" value="Bacteria"/>
</dbReference>
<dbReference type="OrthoDB" id="9800186at2"/>
<evidence type="ECO:0000256" key="2">
    <source>
        <dbReference type="ARBA" id="ARBA00005582"/>
    </source>
</evidence>
<feature type="domain" description="Nudix hydrolase" evidence="7">
    <location>
        <begin position="1"/>
        <end position="128"/>
    </location>
</feature>
<gene>
    <name evidence="8" type="ORF">N784_05585</name>
</gene>
<keyword evidence="9" id="KW-1185">Reference proteome</keyword>
<dbReference type="STRING" id="1385512.N784_05585"/>
<dbReference type="InterPro" id="IPR020084">
    <property type="entry name" value="NUDIX_hydrolase_CS"/>
</dbReference>
<dbReference type="RefSeq" id="WP_036834699.1">
    <property type="nucleotide sequence ID" value="NZ_AVPG01000015.1"/>
</dbReference>
<dbReference type="PRINTS" id="PR00502">
    <property type="entry name" value="NUDIXFAMILY"/>
</dbReference>
<protein>
    <submittedName>
        <fullName evidence="8">NUDIX hydrolase</fullName>
    </submittedName>
</protein>
<sequence length="157" mass="18275">MQRVTNCILNHQGKMLMLKKPRRGWYVAPGGKMEQGEHIQQAVVREFYEETGLTLQHPQVRGVFTFLMKDEAQGEVMQEWMMFTFYCEDYSGQLLDQSSEGDLEWVELDEVVGKPMAEGDRFYIDHILASRETLYGTFTYTSDFKLLDATLTPKSRK</sequence>
<dbReference type="Gene3D" id="3.90.79.10">
    <property type="entry name" value="Nucleoside Triphosphate Pyrophosphohydrolase"/>
    <property type="match status" value="1"/>
</dbReference>
<evidence type="ECO:0000256" key="6">
    <source>
        <dbReference type="RuleBase" id="RU003476"/>
    </source>
</evidence>
<accession>A0A0A5G4Y2</accession>
<keyword evidence="3" id="KW-0479">Metal-binding</keyword>
<keyword evidence="5" id="KW-0460">Magnesium</keyword>
<dbReference type="InterPro" id="IPR020476">
    <property type="entry name" value="Nudix_hydrolase"/>
</dbReference>
<dbReference type="GO" id="GO:0016818">
    <property type="term" value="F:hydrolase activity, acting on acid anhydrides, in phosphorus-containing anhydrides"/>
    <property type="evidence" value="ECO:0007669"/>
    <property type="project" value="TreeGrafter"/>
</dbReference>
<evidence type="ECO:0000256" key="3">
    <source>
        <dbReference type="ARBA" id="ARBA00022723"/>
    </source>
</evidence>
<comment type="caution">
    <text evidence="8">The sequence shown here is derived from an EMBL/GenBank/DDBJ whole genome shotgun (WGS) entry which is preliminary data.</text>
</comment>
<dbReference type="SUPFAM" id="SSF55811">
    <property type="entry name" value="Nudix"/>
    <property type="match status" value="1"/>
</dbReference>
<dbReference type="PROSITE" id="PS00893">
    <property type="entry name" value="NUDIX_BOX"/>
    <property type="match status" value="1"/>
</dbReference>
<dbReference type="InterPro" id="IPR000086">
    <property type="entry name" value="NUDIX_hydrolase_dom"/>
</dbReference>
<dbReference type="PANTHER" id="PTHR43758">
    <property type="entry name" value="7,8-DIHYDRO-8-OXOGUANINE TRIPHOSPHATASE"/>
    <property type="match status" value="1"/>
</dbReference>
<keyword evidence="4 6" id="KW-0378">Hydrolase</keyword>
<evidence type="ECO:0000256" key="4">
    <source>
        <dbReference type="ARBA" id="ARBA00022801"/>
    </source>
</evidence>
<dbReference type="Proteomes" id="UP000030401">
    <property type="component" value="Unassembled WGS sequence"/>
</dbReference>
<evidence type="ECO:0000259" key="7">
    <source>
        <dbReference type="PROSITE" id="PS51462"/>
    </source>
</evidence>
<comment type="cofactor">
    <cofactor evidence="1">
        <name>Mg(2+)</name>
        <dbReference type="ChEBI" id="CHEBI:18420"/>
    </cofactor>
</comment>
<dbReference type="AlphaFoldDB" id="A0A0A5G4Y2"/>
<dbReference type="PROSITE" id="PS51462">
    <property type="entry name" value="NUDIX"/>
    <property type="match status" value="1"/>
</dbReference>
<dbReference type="PANTHER" id="PTHR43758:SF2">
    <property type="entry name" value="OXIDIZED PURINE NUCLEOSIDE TRIPHOSPHATE HYDROLASE"/>
    <property type="match status" value="1"/>
</dbReference>
<evidence type="ECO:0000256" key="5">
    <source>
        <dbReference type="ARBA" id="ARBA00022842"/>
    </source>
</evidence>
<name>A0A0A5G4Y2_9BACI</name>
<dbReference type="GO" id="GO:0005737">
    <property type="term" value="C:cytoplasm"/>
    <property type="evidence" value="ECO:0007669"/>
    <property type="project" value="TreeGrafter"/>
</dbReference>